<dbReference type="InParanoid" id="A0A200PUF4"/>
<evidence type="ECO:0000313" key="4">
    <source>
        <dbReference type="Proteomes" id="UP000195402"/>
    </source>
</evidence>
<comment type="caution">
    <text evidence="3">The sequence shown here is derived from an EMBL/GenBank/DDBJ whole genome shotgun (WGS) entry which is preliminary data.</text>
</comment>
<proteinExistence type="predicted"/>
<dbReference type="GO" id="GO:0006355">
    <property type="term" value="P:regulation of DNA-templated transcription"/>
    <property type="evidence" value="ECO:0007669"/>
    <property type="project" value="InterPro"/>
</dbReference>
<protein>
    <submittedName>
        <fullName evidence="3">Tify</fullName>
    </submittedName>
</protein>
<accession>A0A200PUF4</accession>
<evidence type="ECO:0000259" key="2">
    <source>
        <dbReference type="PROSITE" id="PS51320"/>
    </source>
</evidence>
<dbReference type="Pfam" id="PF06200">
    <property type="entry name" value="tify"/>
    <property type="match status" value="1"/>
</dbReference>
<dbReference type="AlphaFoldDB" id="A0A200PUF4"/>
<dbReference type="PANTHER" id="PTHR46125">
    <property type="entry name" value="GATA TRANSCRIPTION FACTOR 28"/>
    <property type="match status" value="1"/>
</dbReference>
<dbReference type="SMART" id="SM00979">
    <property type="entry name" value="TIFY"/>
    <property type="match status" value="1"/>
</dbReference>
<gene>
    <name evidence="3" type="ORF">BVC80_9075g84</name>
</gene>
<dbReference type="OrthoDB" id="1750705at2759"/>
<dbReference type="PROSITE" id="PS51320">
    <property type="entry name" value="TIFY"/>
    <property type="match status" value="1"/>
</dbReference>
<keyword evidence="4" id="KW-1185">Reference proteome</keyword>
<reference evidence="3 4" key="1">
    <citation type="journal article" date="2017" name="Mol. Plant">
        <title>The Genome of Medicinal Plant Macleaya cordata Provides New Insights into Benzylisoquinoline Alkaloids Metabolism.</title>
        <authorList>
            <person name="Liu X."/>
            <person name="Liu Y."/>
            <person name="Huang P."/>
            <person name="Ma Y."/>
            <person name="Qing Z."/>
            <person name="Tang Q."/>
            <person name="Cao H."/>
            <person name="Cheng P."/>
            <person name="Zheng Y."/>
            <person name="Yuan Z."/>
            <person name="Zhou Y."/>
            <person name="Liu J."/>
            <person name="Tang Z."/>
            <person name="Zhuo Y."/>
            <person name="Zhang Y."/>
            <person name="Yu L."/>
            <person name="Huang J."/>
            <person name="Yang P."/>
            <person name="Peng Q."/>
            <person name="Zhang J."/>
            <person name="Jiang W."/>
            <person name="Zhang Z."/>
            <person name="Lin K."/>
            <person name="Ro D.K."/>
            <person name="Chen X."/>
            <person name="Xiong X."/>
            <person name="Shang Y."/>
            <person name="Huang S."/>
            <person name="Zeng J."/>
        </authorList>
    </citation>
    <scope>NUCLEOTIDE SEQUENCE [LARGE SCALE GENOMIC DNA]</scope>
    <source>
        <strain evidence="4">cv. BLH2017</strain>
        <tissue evidence="3">Root</tissue>
    </source>
</reference>
<sequence>MATEIPQTLPLDHTQARIRIDEEDSGYDADGAGRGGAEEKTAGNVVEDVRVNSATRRGRNVSLKTKASELTLSFEGKVYVFQEVTPEKVQAVLSLLGGSEIPNGYGQCPRCLNVSRRIASLVRFREKRKDRFFDKRLRNNAYKKVEQKMDSQSIKCPLELNEAFQTGGDLPMETDSGISKDIEVEKVSIVNIQGGLL</sequence>
<dbReference type="InterPro" id="IPR010399">
    <property type="entry name" value="Tify_dom"/>
</dbReference>
<feature type="domain" description="Tify" evidence="2">
    <location>
        <begin position="63"/>
        <end position="98"/>
    </location>
</feature>
<feature type="region of interest" description="Disordered" evidence="1">
    <location>
        <begin position="21"/>
        <end position="40"/>
    </location>
</feature>
<dbReference type="InterPro" id="IPR045280">
    <property type="entry name" value="TIFY-like"/>
</dbReference>
<dbReference type="PANTHER" id="PTHR46125:SF15">
    <property type="entry name" value="GATA TRANSCRIPTION FACTOR 19-LIKE ISOFORM X1"/>
    <property type="match status" value="1"/>
</dbReference>
<evidence type="ECO:0000313" key="3">
    <source>
        <dbReference type="EMBL" id="OVA01837.1"/>
    </source>
</evidence>
<dbReference type="STRING" id="56857.A0A200PUF4"/>
<evidence type="ECO:0000256" key="1">
    <source>
        <dbReference type="SAM" id="MobiDB-lite"/>
    </source>
</evidence>
<name>A0A200PUF4_MACCD</name>
<organism evidence="3 4">
    <name type="scientific">Macleaya cordata</name>
    <name type="common">Five-seeded plume-poppy</name>
    <name type="synonym">Bocconia cordata</name>
    <dbReference type="NCBI Taxonomy" id="56857"/>
    <lineage>
        <taxon>Eukaryota</taxon>
        <taxon>Viridiplantae</taxon>
        <taxon>Streptophyta</taxon>
        <taxon>Embryophyta</taxon>
        <taxon>Tracheophyta</taxon>
        <taxon>Spermatophyta</taxon>
        <taxon>Magnoliopsida</taxon>
        <taxon>Ranunculales</taxon>
        <taxon>Papaveraceae</taxon>
        <taxon>Papaveroideae</taxon>
        <taxon>Macleaya</taxon>
    </lineage>
</organism>
<dbReference type="EMBL" id="MVGT01004037">
    <property type="protein sequence ID" value="OVA01837.1"/>
    <property type="molecule type" value="Genomic_DNA"/>
</dbReference>
<dbReference type="Proteomes" id="UP000195402">
    <property type="component" value="Unassembled WGS sequence"/>
</dbReference>